<protein>
    <recommendedName>
        <fullName evidence="8">ATP-dependent dethiobiotin synthetase BioD</fullName>
        <ecNumber evidence="8">6.3.3.3</ecNumber>
    </recommendedName>
    <alternativeName>
        <fullName evidence="8">DTB synthetase</fullName>
        <shortName evidence="8">DTBS</shortName>
    </alternativeName>
    <alternativeName>
        <fullName evidence="8">Dethiobiotin synthase</fullName>
    </alternativeName>
</protein>
<evidence type="ECO:0000256" key="4">
    <source>
        <dbReference type="ARBA" id="ARBA00022741"/>
    </source>
</evidence>
<dbReference type="NCBIfam" id="TIGR00347">
    <property type="entry name" value="bioD"/>
    <property type="match status" value="1"/>
</dbReference>
<keyword evidence="3 8" id="KW-0479">Metal-binding</keyword>
<comment type="catalytic activity">
    <reaction evidence="8">
        <text>(7R,8S)-7,8-diammoniononanoate + CO2 + ATP = (4R,5S)-dethiobiotin + ADP + phosphate + 3 H(+)</text>
        <dbReference type="Rhea" id="RHEA:15805"/>
        <dbReference type="ChEBI" id="CHEBI:15378"/>
        <dbReference type="ChEBI" id="CHEBI:16526"/>
        <dbReference type="ChEBI" id="CHEBI:30616"/>
        <dbReference type="ChEBI" id="CHEBI:43474"/>
        <dbReference type="ChEBI" id="CHEBI:149469"/>
        <dbReference type="ChEBI" id="CHEBI:149473"/>
        <dbReference type="ChEBI" id="CHEBI:456216"/>
        <dbReference type="EC" id="6.3.3.3"/>
    </reaction>
</comment>
<dbReference type="Pfam" id="PF13500">
    <property type="entry name" value="AAA_26"/>
    <property type="match status" value="1"/>
</dbReference>
<keyword evidence="10" id="KW-1185">Reference proteome</keyword>
<dbReference type="PIRSF" id="PIRSF006755">
    <property type="entry name" value="DTB_synth"/>
    <property type="match status" value="1"/>
</dbReference>
<evidence type="ECO:0000256" key="3">
    <source>
        <dbReference type="ARBA" id="ARBA00022723"/>
    </source>
</evidence>
<dbReference type="GO" id="GO:0009102">
    <property type="term" value="P:biotin biosynthetic process"/>
    <property type="evidence" value="ECO:0007669"/>
    <property type="project" value="UniProtKB-UniRule"/>
</dbReference>
<evidence type="ECO:0000256" key="5">
    <source>
        <dbReference type="ARBA" id="ARBA00022756"/>
    </source>
</evidence>
<dbReference type="UniPathway" id="UPA00078">
    <property type="reaction ID" value="UER00161"/>
</dbReference>
<keyword evidence="6 8" id="KW-0067">ATP-binding</keyword>
<dbReference type="OrthoDB" id="9802097at2"/>
<dbReference type="AlphaFoldDB" id="A0A5C8KL73"/>
<dbReference type="GO" id="GO:0005829">
    <property type="term" value="C:cytosol"/>
    <property type="evidence" value="ECO:0007669"/>
    <property type="project" value="TreeGrafter"/>
</dbReference>
<comment type="function">
    <text evidence="8">Catalyzes a mechanistically unusual reaction, the ATP-dependent insertion of CO2 between the N7 and N8 nitrogen atoms of 7,8-diaminopelargonic acid (DAPA, also called 7,8-diammoniononanoate) to form a ureido ring.</text>
</comment>
<comment type="similarity">
    <text evidence="8">Belongs to the dethiobiotin synthetase family.</text>
</comment>
<dbReference type="GO" id="GO:0005524">
    <property type="term" value="F:ATP binding"/>
    <property type="evidence" value="ECO:0007669"/>
    <property type="project" value="UniProtKB-UniRule"/>
</dbReference>
<evidence type="ECO:0000256" key="6">
    <source>
        <dbReference type="ARBA" id="ARBA00022840"/>
    </source>
</evidence>
<dbReference type="PANTHER" id="PTHR43210">
    <property type="entry name" value="DETHIOBIOTIN SYNTHETASE"/>
    <property type="match status" value="1"/>
</dbReference>
<keyword evidence="7 8" id="KW-0460">Magnesium</keyword>
<evidence type="ECO:0000256" key="8">
    <source>
        <dbReference type="HAMAP-Rule" id="MF_00336"/>
    </source>
</evidence>
<dbReference type="InterPro" id="IPR027417">
    <property type="entry name" value="P-loop_NTPase"/>
</dbReference>
<evidence type="ECO:0000256" key="2">
    <source>
        <dbReference type="ARBA" id="ARBA00022598"/>
    </source>
</evidence>
<comment type="caution">
    <text evidence="9">The sequence shown here is derived from an EMBL/GenBank/DDBJ whole genome shotgun (WGS) entry which is preliminary data.</text>
</comment>
<comment type="subunit">
    <text evidence="8">Homodimer.</text>
</comment>
<dbReference type="GO" id="GO:0004141">
    <property type="term" value="F:dethiobiotin synthase activity"/>
    <property type="evidence" value="ECO:0007669"/>
    <property type="project" value="UniProtKB-UniRule"/>
</dbReference>
<dbReference type="RefSeq" id="WP_147892001.1">
    <property type="nucleotide sequence ID" value="NZ_VRTS01000007.1"/>
</dbReference>
<feature type="active site" evidence="8">
    <location>
        <position position="38"/>
    </location>
</feature>
<dbReference type="GO" id="GO:0000287">
    <property type="term" value="F:magnesium ion binding"/>
    <property type="evidence" value="ECO:0007669"/>
    <property type="project" value="UniProtKB-UniRule"/>
</dbReference>
<feature type="binding site" evidence="8">
    <location>
        <position position="208"/>
    </location>
    <ligand>
        <name>ATP</name>
        <dbReference type="ChEBI" id="CHEBI:30616"/>
    </ligand>
</feature>
<dbReference type="Gene3D" id="3.40.50.300">
    <property type="entry name" value="P-loop containing nucleotide triphosphate hydrolases"/>
    <property type="match status" value="1"/>
</dbReference>
<sequence length="236" mass="24610">MGESIYVTGTDTGVGKTVVSVALVAALRARGLDVAGMKPVASGCTFNGQVWCNTDALALQSATSPPVPEYALVNPFALPEPTAPEIAAALVDVQLTLQPIEHAYRALAGSHQAVVVEGVGGWMAPLAAGKDQAELARRLGPLPVVLVVGLRLGCINHARLSARAIIDDGLELVGWIGSAIDPELGWPEQTLEALRRELPVPCLGVVPNLGDRPDGAERYLDLTPWLGREAPAGPRG</sequence>
<keyword evidence="5 8" id="KW-0093">Biotin biosynthesis</keyword>
<dbReference type="HAMAP" id="MF_00336">
    <property type="entry name" value="BioD"/>
    <property type="match status" value="1"/>
</dbReference>
<evidence type="ECO:0000256" key="1">
    <source>
        <dbReference type="ARBA" id="ARBA00022490"/>
    </source>
</evidence>
<organism evidence="9 10">
    <name type="scientific">Alkalisalibacterium limincola</name>
    <dbReference type="NCBI Taxonomy" id="2699169"/>
    <lineage>
        <taxon>Bacteria</taxon>
        <taxon>Pseudomonadati</taxon>
        <taxon>Pseudomonadota</taxon>
        <taxon>Gammaproteobacteria</taxon>
        <taxon>Lysobacterales</taxon>
        <taxon>Lysobacteraceae</taxon>
        <taxon>Alkalisalibacterium</taxon>
    </lineage>
</organism>
<keyword evidence="4 8" id="KW-0547">Nucleotide-binding</keyword>
<accession>A0A5C8KL73</accession>
<dbReference type="GO" id="GO:0042803">
    <property type="term" value="F:protein homodimerization activity"/>
    <property type="evidence" value="ECO:0007669"/>
    <property type="project" value="UniProtKB-ARBA"/>
</dbReference>
<evidence type="ECO:0000256" key="7">
    <source>
        <dbReference type="ARBA" id="ARBA00022842"/>
    </source>
</evidence>
<name>A0A5C8KL73_9GAMM</name>
<comment type="subcellular location">
    <subcellularLocation>
        <location evidence="8">Cytoplasm</location>
    </subcellularLocation>
</comment>
<evidence type="ECO:0000313" key="10">
    <source>
        <dbReference type="Proteomes" id="UP000321248"/>
    </source>
</evidence>
<proteinExistence type="inferred from homology"/>
<feature type="binding site" evidence="8">
    <location>
        <position position="117"/>
    </location>
    <ligand>
        <name>Mg(2+)</name>
        <dbReference type="ChEBI" id="CHEBI:18420"/>
    </ligand>
</feature>
<comment type="cofactor">
    <cofactor evidence="8">
        <name>Mg(2+)</name>
        <dbReference type="ChEBI" id="CHEBI:18420"/>
    </cofactor>
</comment>
<keyword evidence="2 8" id="KW-0436">Ligase</keyword>
<feature type="binding site" evidence="8">
    <location>
        <begin position="13"/>
        <end position="18"/>
    </location>
    <ligand>
        <name>ATP</name>
        <dbReference type="ChEBI" id="CHEBI:30616"/>
    </ligand>
</feature>
<dbReference type="PANTHER" id="PTHR43210:SF5">
    <property type="entry name" value="DETHIOBIOTIN SYNTHETASE"/>
    <property type="match status" value="1"/>
</dbReference>
<feature type="binding site" evidence="8">
    <location>
        <position position="42"/>
    </location>
    <ligand>
        <name>substrate</name>
    </ligand>
</feature>
<dbReference type="CDD" id="cd03109">
    <property type="entry name" value="DTBS"/>
    <property type="match status" value="1"/>
</dbReference>
<comment type="caution">
    <text evidence="8">Lacks conserved residue(s) required for the propagation of feature annotation.</text>
</comment>
<reference evidence="9 10" key="1">
    <citation type="submission" date="2019-08" db="EMBL/GenBank/DDBJ databases">
        <authorList>
            <person name="Karlyshev A.V."/>
        </authorList>
    </citation>
    <scope>NUCLEOTIDE SEQUENCE [LARGE SCALE GENOMIC DNA]</scope>
    <source>
        <strain evidence="9 10">Alg18-2.2</strain>
    </source>
</reference>
<keyword evidence="1 8" id="KW-0963">Cytoplasm</keyword>
<evidence type="ECO:0000313" key="9">
    <source>
        <dbReference type="EMBL" id="TXK60959.1"/>
    </source>
</evidence>
<dbReference type="InterPro" id="IPR004472">
    <property type="entry name" value="DTB_synth_BioD"/>
</dbReference>
<dbReference type="EC" id="6.3.3.3" evidence="8"/>
<gene>
    <name evidence="8 9" type="primary">bioD</name>
    <name evidence="9" type="ORF">FU658_10255</name>
</gene>
<feature type="binding site" evidence="8">
    <location>
        <position position="55"/>
    </location>
    <ligand>
        <name>ATP</name>
        <dbReference type="ChEBI" id="CHEBI:30616"/>
    </ligand>
</feature>
<feature type="binding site" evidence="8">
    <location>
        <position position="17"/>
    </location>
    <ligand>
        <name>Mg(2+)</name>
        <dbReference type="ChEBI" id="CHEBI:18420"/>
    </ligand>
</feature>
<dbReference type="FunFam" id="3.40.50.300:FF:000292">
    <property type="entry name" value="ATP-dependent dethiobiotin synthetase BioD"/>
    <property type="match status" value="1"/>
</dbReference>
<feature type="binding site" evidence="8">
    <location>
        <begin position="117"/>
        <end position="120"/>
    </location>
    <ligand>
        <name>ATP</name>
        <dbReference type="ChEBI" id="CHEBI:30616"/>
    </ligand>
</feature>
<dbReference type="EMBL" id="VRTS01000007">
    <property type="protein sequence ID" value="TXK60959.1"/>
    <property type="molecule type" value="Genomic_DNA"/>
</dbReference>
<dbReference type="SUPFAM" id="SSF52540">
    <property type="entry name" value="P-loop containing nucleoside triphosphate hydrolases"/>
    <property type="match status" value="1"/>
</dbReference>
<comment type="pathway">
    <text evidence="8">Cofactor biosynthesis; biotin biosynthesis; biotin from 7,8-diaminononanoate: step 1/2.</text>
</comment>
<feature type="binding site" evidence="8">
    <location>
        <position position="55"/>
    </location>
    <ligand>
        <name>Mg(2+)</name>
        <dbReference type="ChEBI" id="CHEBI:18420"/>
    </ligand>
</feature>
<dbReference type="Proteomes" id="UP000321248">
    <property type="component" value="Unassembled WGS sequence"/>
</dbReference>